<proteinExistence type="predicted"/>
<name>X1ITC9_9ZZZZ</name>
<feature type="non-terminal residue" evidence="1">
    <location>
        <position position="1"/>
    </location>
</feature>
<sequence>RRTGSTGTPNALCAQFVFGWFVPLGDGRSNNRLGHTLSP</sequence>
<dbReference type="EMBL" id="BARU01045211">
    <property type="protein sequence ID" value="GAH85706.1"/>
    <property type="molecule type" value="Genomic_DNA"/>
</dbReference>
<evidence type="ECO:0000313" key="1">
    <source>
        <dbReference type="EMBL" id="GAH85706.1"/>
    </source>
</evidence>
<comment type="caution">
    <text evidence="1">The sequence shown here is derived from an EMBL/GenBank/DDBJ whole genome shotgun (WGS) entry which is preliminary data.</text>
</comment>
<accession>X1ITC9</accession>
<dbReference type="AlphaFoldDB" id="X1ITC9"/>
<reference evidence="1" key="1">
    <citation type="journal article" date="2014" name="Front. Microbiol.">
        <title>High frequency of phylogenetically diverse reductive dehalogenase-homologous genes in deep subseafloor sedimentary metagenomes.</title>
        <authorList>
            <person name="Kawai M."/>
            <person name="Futagami T."/>
            <person name="Toyoda A."/>
            <person name="Takaki Y."/>
            <person name="Nishi S."/>
            <person name="Hori S."/>
            <person name="Arai W."/>
            <person name="Tsubouchi T."/>
            <person name="Morono Y."/>
            <person name="Uchiyama I."/>
            <person name="Ito T."/>
            <person name="Fujiyama A."/>
            <person name="Inagaki F."/>
            <person name="Takami H."/>
        </authorList>
    </citation>
    <scope>NUCLEOTIDE SEQUENCE</scope>
    <source>
        <strain evidence="1">Expedition CK06-06</strain>
    </source>
</reference>
<protein>
    <submittedName>
        <fullName evidence="1">Uncharacterized protein</fullName>
    </submittedName>
</protein>
<organism evidence="1">
    <name type="scientific">marine sediment metagenome</name>
    <dbReference type="NCBI Taxonomy" id="412755"/>
    <lineage>
        <taxon>unclassified sequences</taxon>
        <taxon>metagenomes</taxon>
        <taxon>ecological metagenomes</taxon>
    </lineage>
</organism>
<gene>
    <name evidence="1" type="ORF">S03H2_68694</name>
</gene>